<reference evidence="2" key="1">
    <citation type="journal article" date="2019" name="Int. J. Syst. Evol. Microbiol.">
        <title>The Global Catalogue of Microorganisms (GCM) 10K type strain sequencing project: providing services to taxonomists for standard genome sequencing and annotation.</title>
        <authorList>
            <consortium name="The Broad Institute Genomics Platform"/>
            <consortium name="The Broad Institute Genome Sequencing Center for Infectious Disease"/>
            <person name="Wu L."/>
            <person name="Ma J."/>
        </authorList>
    </citation>
    <scope>NUCLEOTIDE SEQUENCE [LARGE SCALE GENOMIC DNA]</scope>
    <source>
        <strain evidence="2">JCM 17336</strain>
    </source>
</reference>
<gene>
    <name evidence="1" type="ORF">GCM10022422_41520</name>
</gene>
<comment type="caution">
    <text evidence="1">The sequence shown here is derived from an EMBL/GenBank/DDBJ whole genome shotgun (WGS) entry which is preliminary data.</text>
</comment>
<sequence>MLSQTVLTSYAVDLKNKIAQSQIMTGENTATHDVFVFAASPDSLSILKYNSALFLRDKFITNRQYTENKSLMGYSFSEDGNPTLYWFSREEKSIILIKYFLENKTSRALKFQIPLEDKFILTNYQKDNNFYLIMKERTKEALTAFIFKNGLAEEKFLDFSSFKFIDRRTQPKTFSQILNENPIEKMDSGEYNPLYKVTAKSKMYLLPNRLILSLDQSFRKTQLFDIDLESMEIKEKTFMKPVGEKNPKTSNSFYHENKLYQINVNPDELLFDIKDYESGESIKSFTVSKKDTIRFSNSPLLMQIEDREPRKLKNTARFLKTLSSLDAGLSVYKNQNNLFITLGGSGSDLKTVSMNGFNFNDPMGDFPSNNFYNIETNYSVFFESIWTKKLELTRETHQPFATDKVFYFLDTHKEAVLANTLKLNNYILLSYYDVLSRQIVLRKFTDGFD</sequence>
<evidence type="ECO:0000313" key="1">
    <source>
        <dbReference type="EMBL" id="GAA3751999.1"/>
    </source>
</evidence>
<evidence type="ECO:0000313" key="2">
    <source>
        <dbReference type="Proteomes" id="UP001501367"/>
    </source>
</evidence>
<name>A0ABP7G1C6_9FLAO</name>
<protein>
    <submittedName>
        <fullName evidence="1">Uncharacterized protein</fullName>
    </submittedName>
</protein>
<accession>A0ABP7G1C6</accession>
<dbReference type="EMBL" id="BAABDT010000007">
    <property type="protein sequence ID" value="GAA3751999.1"/>
    <property type="molecule type" value="Genomic_DNA"/>
</dbReference>
<dbReference type="RefSeq" id="WP_198855188.1">
    <property type="nucleotide sequence ID" value="NZ_BAABDT010000007.1"/>
</dbReference>
<keyword evidence="2" id="KW-1185">Reference proteome</keyword>
<dbReference type="Proteomes" id="UP001501367">
    <property type="component" value="Unassembled WGS sequence"/>
</dbReference>
<organism evidence="1 2">
    <name type="scientific">Flavobacterium ginsengisoli</name>
    <dbReference type="NCBI Taxonomy" id="871694"/>
    <lineage>
        <taxon>Bacteria</taxon>
        <taxon>Pseudomonadati</taxon>
        <taxon>Bacteroidota</taxon>
        <taxon>Flavobacteriia</taxon>
        <taxon>Flavobacteriales</taxon>
        <taxon>Flavobacteriaceae</taxon>
        <taxon>Flavobacterium</taxon>
    </lineage>
</organism>
<proteinExistence type="predicted"/>